<dbReference type="PANTHER" id="PTHR22940:SF4">
    <property type="entry name" value="PROTEIN TIMELESS HOMOLOG"/>
    <property type="match status" value="1"/>
</dbReference>
<dbReference type="GO" id="GO:0003677">
    <property type="term" value="F:DNA binding"/>
    <property type="evidence" value="ECO:0007669"/>
    <property type="project" value="TreeGrafter"/>
</dbReference>
<dbReference type="GO" id="GO:0000076">
    <property type="term" value="P:DNA replication checkpoint signaling"/>
    <property type="evidence" value="ECO:0007669"/>
    <property type="project" value="TreeGrafter"/>
</dbReference>
<keyword evidence="2" id="KW-1185">Reference proteome</keyword>
<name>A0A8K0GMT9_IGNLU</name>
<gene>
    <name evidence="1" type="ORF">ILUMI_02825</name>
</gene>
<dbReference type="EMBL" id="VTPC01001046">
    <property type="protein sequence ID" value="KAF2903358.1"/>
    <property type="molecule type" value="Genomic_DNA"/>
</dbReference>
<comment type="caution">
    <text evidence="1">The sequence shown here is derived from an EMBL/GenBank/DDBJ whole genome shotgun (WGS) entry which is preliminary data.</text>
</comment>
<dbReference type="OrthoDB" id="310853at2759"/>
<evidence type="ECO:0000313" key="2">
    <source>
        <dbReference type="Proteomes" id="UP000801492"/>
    </source>
</evidence>
<evidence type="ECO:0000313" key="1">
    <source>
        <dbReference type="EMBL" id="KAF2903358.1"/>
    </source>
</evidence>
<dbReference type="AlphaFoldDB" id="A0A8K0GMT9"/>
<dbReference type="GO" id="GO:0031298">
    <property type="term" value="C:replication fork protection complex"/>
    <property type="evidence" value="ECO:0007669"/>
    <property type="project" value="TreeGrafter"/>
</dbReference>
<dbReference type="InterPro" id="IPR044998">
    <property type="entry name" value="Timeless"/>
</dbReference>
<dbReference type="Proteomes" id="UP000801492">
    <property type="component" value="Unassembled WGS sequence"/>
</dbReference>
<dbReference type="PANTHER" id="PTHR22940">
    <property type="entry name" value="TIMEOUT/TIMELESS-2"/>
    <property type="match status" value="1"/>
</dbReference>
<dbReference type="GO" id="GO:0009649">
    <property type="term" value="P:entrainment of circadian clock"/>
    <property type="evidence" value="ECO:0007669"/>
    <property type="project" value="TreeGrafter"/>
</dbReference>
<organism evidence="1 2">
    <name type="scientific">Ignelater luminosus</name>
    <name type="common">Cucubano</name>
    <name type="synonym">Pyrophorus luminosus</name>
    <dbReference type="NCBI Taxonomy" id="2038154"/>
    <lineage>
        <taxon>Eukaryota</taxon>
        <taxon>Metazoa</taxon>
        <taxon>Ecdysozoa</taxon>
        <taxon>Arthropoda</taxon>
        <taxon>Hexapoda</taxon>
        <taxon>Insecta</taxon>
        <taxon>Pterygota</taxon>
        <taxon>Neoptera</taxon>
        <taxon>Endopterygota</taxon>
        <taxon>Coleoptera</taxon>
        <taxon>Polyphaga</taxon>
        <taxon>Elateriformia</taxon>
        <taxon>Elateroidea</taxon>
        <taxon>Elateridae</taxon>
        <taxon>Agrypninae</taxon>
        <taxon>Pyrophorini</taxon>
        <taxon>Ignelater</taxon>
    </lineage>
</organism>
<dbReference type="GO" id="GO:0043111">
    <property type="term" value="P:replication fork arrest"/>
    <property type="evidence" value="ECO:0007669"/>
    <property type="project" value="TreeGrafter"/>
</dbReference>
<sequence length="200" mass="22929">MAMQSFHFVQQQMETYFDTITVEKKNFMPWSRRLHLALLAYRELLLTLTAMDKSPDGTVRDSSKVMKSNIFYVVEYRELLVSLLITFDELKMSMSYLNDLLETQHIFVRMFQAFCEKHGDVVVQKKSKARRKTKKKKASAVETAVADVPTEMNLDALWDEAAPQLSAVLQNPSHITTDVVPFDAASDLSDEEQKLALSKL</sequence>
<proteinExistence type="predicted"/>
<protein>
    <submittedName>
        <fullName evidence="1">Uncharacterized protein</fullName>
    </submittedName>
</protein>
<dbReference type="GO" id="GO:0006281">
    <property type="term" value="P:DNA repair"/>
    <property type="evidence" value="ECO:0007669"/>
    <property type="project" value="TreeGrafter"/>
</dbReference>
<reference evidence="1" key="1">
    <citation type="submission" date="2019-08" db="EMBL/GenBank/DDBJ databases">
        <title>The genome of the North American firefly Photinus pyralis.</title>
        <authorList>
            <consortium name="Photinus pyralis genome working group"/>
            <person name="Fallon T.R."/>
            <person name="Sander Lower S.E."/>
            <person name="Weng J.-K."/>
        </authorList>
    </citation>
    <scope>NUCLEOTIDE SEQUENCE</scope>
    <source>
        <strain evidence="1">TRF0915ILg1</strain>
        <tissue evidence="1">Whole body</tissue>
    </source>
</reference>
<accession>A0A8K0GMT9</accession>